<accession>A0A8J2VI13</accession>
<dbReference type="SUPFAM" id="SSF158622">
    <property type="entry name" value="YheA/YmcA-like"/>
    <property type="match status" value="1"/>
</dbReference>
<evidence type="ECO:0000313" key="2">
    <source>
        <dbReference type="EMBL" id="GGE17216.1"/>
    </source>
</evidence>
<evidence type="ECO:0000256" key="1">
    <source>
        <dbReference type="HAMAP-Rule" id="MF_01526"/>
    </source>
</evidence>
<proteinExistence type="inferred from homology"/>
<dbReference type="Gene3D" id="1.20.1500.10">
    <property type="entry name" value="YheA/YmcA-like"/>
    <property type="match status" value="1"/>
</dbReference>
<organism evidence="2 3">
    <name type="scientific">Marinithermofilum abyssi</name>
    <dbReference type="NCBI Taxonomy" id="1571185"/>
    <lineage>
        <taxon>Bacteria</taxon>
        <taxon>Bacillati</taxon>
        <taxon>Bacillota</taxon>
        <taxon>Bacilli</taxon>
        <taxon>Bacillales</taxon>
        <taxon>Thermoactinomycetaceae</taxon>
        <taxon>Marinithermofilum</taxon>
    </lineage>
</organism>
<sequence length="113" mass="12975">MSNVYDQAHALARALRESEELKVLEQAWTSISKDQAKRQLLDQFRQLQMEVQMAQMSGQAPSQEAVKQLNGLLEKVQADPGLKSFLEVEQRLGTMMNDLNRIISEPLERIYRS</sequence>
<dbReference type="InterPro" id="IPR010368">
    <property type="entry name" value="Com_YlbF"/>
</dbReference>
<dbReference type="Proteomes" id="UP000625210">
    <property type="component" value="Unassembled WGS sequence"/>
</dbReference>
<protein>
    <recommendedName>
        <fullName evidence="1">UPF0342 protein GCM10011571_18630</fullName>
    </recommendedName>
</protein>
<evidence type="ECO:0000313" key="3">
    <source>
        <dbReference type="Proteomes" id="UP000625210"/>
    </source>
</evidence>
<dbReference type="Pfam" id="PF06133">
    <property type="entry name" value="Com_YlbF"/>
    <property type="match status" value="1"/>
</dbReference>
<reference evidence="2" key="2">
    <citation type="submission" date="2020-09" db="EMBL/GenBank/DDBJ databases">
        <authorList>
            <person name="Sun Q."/>
            <person name="Zhou Y."/>
        </authorList>
    </citation>
    <scope>NUCLEOTIDE SEQUENCE</scope>
    <source>
        <strain evidence="2">CGMCC 1.15179</strain>
    </source>
</reference>
<keyword evidence="3" id="KW-1185">Reference proteome</keyword>
<dbReference type="EMBL" id="BMHQ01000006">
    <property type="protein sequence ID" value="GGE17216.1"/>
    <property type="molecule type" value="Genomic_DNA"/>
</dbReference>
<dbReference type="HAMAP" id="MF_01526">
    <property type="entry name" value="UPF0342"/>
    <property type="match status" value="1"/>
</dbReference>
<name>A0A8J2VI13_9BACL</name>
<comment type="similarity">
    <text evidence="1">Belongs to the UPF0342 family.</text>
</comment>
<dbReference type="AlphaFoldDB" id="A0A8J2VI13"/>
<comment type="caution">
    <text evidence="2">The sequence shown here is derived from an EMBL/GenBank/DDBJ whole genome shotgun (WGS) entry which is preliminary data.</text>
</comment>
<gene>
    <name evidence="2" type="ORF">GCM10011571_18630</name>
</gene>
<dbReference type="InterPro" id="IPR023378">
    <property type="entry name" value="YheA/YmcA-like_dom_sf"/>
</dbReference>
<reference evidence="2" key="1">
    <citation type="journal article" date="2014" name="Int. J. Syst. Evol. Microbiol.">
        <title>Complete genome sequence of Corynebacterium casei LMG S-19264T (=DSM 44701T), isolated from a smear-ripened cheese.</title>
        <authorList>
            <consortium name="US DOE Joint Genome Institute (JGI-PGF)"/>
            <person name="Walter F."/>
            <person name="Albersmeier A."/>
            <person name="Kalinowski J."/>
            <person name="Ruckert C."/>
        </authorList>
    </citation>
    <scope>NUCLEOTIDE SEQUENCE</scope>
    <source>
        <strain evidence="2">CGMCC 1.15179</strain>
    </source>
</reference>
<dbReference type="RefSeq" id="WP_188647622.1">
    <property type="nucleotide sequence ID" value="NZ_BMHQ01000006.1"/>
</dbReference>